<accession>A0ABQ6R3S8</accession>
<evidence type="ECO:0000313" key="1">
    <source>
        <dbReference type="EMBL" id="GMU10686.1"/>
    </source>
</evidence>
<keyword evidence="2" id="KW-1185">Reference proteome</keyword>
<dbReference type="EMBL" id="BTTX01000009">
    <property type="protein sequence ID" value="GMU10686.1"/>
    <property type="molecule type" value="Genomic_DNA"/>
</dbReference>
<protein>
    <submittedName>
        <fullName evidence="1">Uncharacterized protein</fullName>
    </submittedName>
</protein>
<dbReference type="Proteomes" id="UP001342631">
    <property type="component" value="Unassembled WGS sequence"/>
</dbReference>
<comment type="caution">
    <text evidence="1">The sequence shown here is derived from an EMBL/GenBank/DDBJ whole genome shotgun (WGS) entry which is preliminary data.</text>
</comment>
<proteinExistence type="predicted"/>
<evidence type="ECO:0000313" key="2">
    <source>
        <dbReference type="Proteomes" id="UP001342631"/>
    </source>
</evidence>
<name>A0ABQ6R3S8_9BACT</name>
<gene>
    <name evidence="1" type="ORF">ASNO1_69400</name>
</gene>
<organism evidence="1 2">
    <name type="scientific">Corallococcus caeni</name>
    <dbReference type="NCBI Taxonomy" id="3082388"/>
    <lineage>
        <taxon>Bacteria</taxon>
        <taxon>Pseudomonadati</taxon>
        <taxon>Myxococcota</taxon>
        <taxon>Myxococcia</taxon>
        <taxon>Myxococcales</taxon>
        <taxon>Cystobacterineae</taxon>
        <taxon>Myxococcaceae</taxon>
        <taxon>Corallococcus</taxon>
    </lineage>
</organism>
<reference evidence="1 2" key="1">
    <citation type="journal article" date="2024" name="Arch. Microbiol.">
        <title>Corallococcus caeni sp. nov., a novel myxobacterium isolated from activated sludge.</title>
        <authorList>
            <person name="Tomita S."/>
            <person name="Nakai R."/>
            <person name="Kuroda K."/>
            <person name="Kurashita H."/>
            <person name="Hatamoto M."/>
            <person name="Yamaguchi T."/>
            <person name="Narihiro T."/>
        </authorList>
    </citation>
    <scope>NUCLEOTIDE SEQUENCE [LARGE SCALE GENOMIC DNA]</scope>
    <source>
        <strain evidence="1 2">NO1</strain>
    </source>
</reference>
<sequence>MKEGDVVRTLLTTFEGLVLAGSVYFDGMDAPWSSSLPTVGSRARAGPAHNKRPSVGAAHAIARKRRGNPCIMFTPPCYGGAAPGLRPQT</sequence>